<dbReference type="InterPro" id="IPR036291">
    <property type="entry name" value="NAD(P)-bd_dom_sf"/>
</dbReference>
<proteinExistence type="predicted"/>
<dbReference type="Gene3D" id="3.40.50.720">
    <property type="entry name" value="NAD(P)-binding Rossmann-like Domain"/>
    <property type="match status" value="1"/>
</dbReference>
<protein>
    <recommendedName>
        <fullName evidence="2">Oxidoreductase</fullName>
    </recommendedName>
</protein>
<dbReference type="SUPFAM" id="SSF51735">
    <property type="entry name" value="NAD(P)-binding Rossmann-fold domains"/>
    <property type="match status" value="1"/>
</dbReference>
<dbReference type="EMBL" id="UINC01003070">
    <property type="protein sequence ID" value="SVA03066.1"/>
    <property type="molecule type" value="Genomic_DNA"/>
</dbReference>
<dbReference type="AlphaFoldDB" id="A0A381SGG4"/>
<organism evidence="1">
    <name type="scientific">marine metagenome</name>
    <dbReference type="NCBI Taxonomy" id="408172"/>
    <lineage>
        <taxon>unclassified sequences</taxon>
        <taxon>metagenomes</taxon>
        <taxon>ecological metagenomes</taxon>
    </lineage>
</organism>
<reference evidence="1" key="1">
    <citation type="submission" date="2018-05" db="EMBL/GenBank/DDBJ databases">
        <authorList>
            <person name="Lanie J.A."/>
            <person name="Ng W.-L."/>
            <person name="Kazmierczak K.M."/>
            <person name="Andrzejewski T.M."/>
            <person name="Davidsen T.M."/>
            <person name="Wayne K.J."/>
            <person name="Tettelin H."/>
            <person name="Glass J.I."/>
            <person name="Rusch D."/>
            <person name="Podicherti R."/>
            <person name="Tsui H.-C.T."/>
            <person name="Winkler M.E."/>
        </authorList>
    </citation>
    <scope>NUCLEOTIDE SEQUENCE</scope>
</reference>
<name>A0A381SGG4_9ZZZZ</name>
<sequence>MNESALIIGAGSGLSASLARLCASKNMTVILAARNIDKLKELKEETNAITYQCDASSIESVSNLFKETDKIIGTPNLVIYNPSVRLRGGIIELDPQQTQEAINVTCFGAFLVSQEATKRMLRRKSGSIFFTGATAGIKGFANSSVFAMGKFGLRGLAQSLARELHPQNIHIGHFIIDGRIGRQPHSNHEMIHPDSIAKTYLEFHYQDPSAWSWEIELRTWKEKF</sequence>
<evidence type="ECO:0000313" key="1">
    <source>
        <dbReference type="EMBL" id="SVA03066.1"/>
    </source>
</evidence>
<evidence type="ECO:0008006" key="2">
    <source>
        <dbReference type="Google" id="ProtNLM"/>
    </source>
</evidence>
<dbReference type="PRINTS" id="PR00081">
    <property type="entry name" value="GDHRDH"/>
</dbReference>
<dbReference type="InterPro" id="IPR002347">
    <property type="entry name" value="SDR_fam"/>
</dbReference>
<gene>
    <name evidence="1" type="ORF">METZ01_LOCUS55920</name>
</gene>
<dbReference type="PANTHER" id="PTHR43431">
    <property type="entry name" value="OXIDOREDUCTASE, SHORT CHAIN DEHYDROGENASE/REDUCTASE FAMILY (AFU_ORTHOLOGUE AFUA_5G14000)"/>
    <property type="match status" value="1"/>
</dbReference>
<dbReference type="Pfam" id="PF00106">
    <property type="entry name" value="adh_short"/>
    <property type="match status" value="1"/>
</dbReference>
<dbReference type="PANTHER" id="PTHR43431:SF7">
    <property type="entry name" value="OXIDOREDUCTASE, SHORT CHAIN DEHYDROGENASE_REDUCTASE FAMILY (AFU_ORTHOLOGUE AFUA_5G14000)"/>
    <property type="match status" value="1"/>
</dbReference>
<accession>A0A381SGG4</accession>